<dbReference type="PANTHER" id="PTHR24131">
    <property type="entry name" value="APOPTOSIS-STIMULATING OF P53 PROTEIN"/>
    <property type="match status" value="1"/>
</dbReference>
<proteinExistence type="predicted"/>
<dbReference type="PROSITE" id="PS50088">
    <property type="entry name" value="ANK_REPEAT"/>
    <property type="match status" value="2"/>
</dbReference>
<keyword evidence="5 7" id="KW-0040">ANK repeat</keyword>
<feature type="repeat" description="ANK" evidence="7">
    <location>
        <begin position="187"/>
        <end position="219"/>
    </location>
</feature>
<dbReference type="GO" id="GO:0042981">
    <property type="term" value="P:regulation of apoptotic process"/>
    <property type="evidence" value="ECO:0007669"/>
    <property type="project" value="InterPro"/>
</dbReference>
<evidence type="ECO:0000313" key="10">
    <source>
        <dbReference type="EMBL" id="OAF67053.1"/>
    </source>
</evidence>
<name>A0A177B0A5_9BILA</name>
<dbReference type="InterPro" id="IPR036770">
    <property type="entry name" value="Ankyrin_rpt-contain_sf"/>
</dbReference>
<dbReference type="Gene3D" id="1.25.40.20">
    <property type="entry name" value="Ankyrin repeat-containing domain"/>
    <property type="match status" value="1"/>
</dbReference>
<dbReference type="InterPro" id="IPR001452">
    <property type="entry name" value="SH3_domain"/>
</dbReference>
<evidence type="ECO:0000256" key="8">
    <source>
        <dbReference type="PROSITE-ProRule" id="PRU00192"/>
    </source>
</evidence>
<dbReference type="SMART" id="SM00248">
    <property type="entry name" value="ANK"/>
    <property type="match status" value="2"/>
</dbReference>
<dbReference type="EMBL" id="LWCA01000757">
    <property type="protein sequence ID" value="OAF67053.1"/>
    <property type="molecule type" value="Genomic_DNA"/>
</dbReference>
<evidence type="ECO:0000313" key="11">
    <source>
        <dbReference type="Proteomes" id="UP000078046"/>
    </source>
</evidence>
<evidence type="ECO:0000256" key="7">
    <source>
        <dbReference type="PROSITE-ProRule" id="PRU00023"/>
    </source>
</evidence>
<dbReference type="InterPro" id="IPR047163">
    <property type="entry name" value="ASPP1/2"/>
</dbReference>
<dbReference type="SUPFAM" id="SSF48403">
    <property type="entry name" value="Ankyrin repeat"/>
    <property type="match status" value="1"/>
</dbReference>
<organism evidence="10 11">
    <name type="scientific">Intoshia linei</name>
    <dbReference type="NCBI Taxonomy" id="1819745"/>
    <lineage>
        <taxon>Eukaryota</taxon>
        <taxon>Metazoa</taxon>
        <taxon>Spiralia</taxon>
        <taxon>Lophotrochozoa</taxon>
        <taxon>Mesozoa</taxon>
        <taxon>Orthonectida</taxon>
        <taxon>Rhopaluridae</taxon>
        <taxon>Intoshia</taxon>
    </lineage>
</organism>
<dbReference type="PROSITE" id="PS50297">
    <property type="entry name" value="ANK_REP_REGION"/>
    <property type="match status" value="2"/>
</dbReference>
<accession>A0A177B0A5</accession>
<dbReference type="OrthoDB" id="10038642at2759"/>
<evidence type="ECO:0000256" key="4">
    <source>
        <dbReference type="ARBA" id="ARBA00022737"/>
    </source>
</evidence>
<evidence type="ECO:0000256" key="1">
    <source>
        <dbReference type="ARBA" id="ARBA00004123"/>
    </source>
</evidence>
<dbReference type="InterPro" id="IPR036028">
    <property type="entry name" value="SH3-like_dom_sf"/>
</dbReference>
<gene>
    <name evidence="10" type="ORF">A3Q56_05211</name>
</gene>
<dbReference type="PANTHER" id="PTHR24131:SF10">
    <property type="entry name" value="ANKYRIN-REPEAT, SH3-DOMAIN, AND PROLINE-RICH-REGION CONTAINING PROTEIN, ISOFORM B"/>
    <property type="match status" value="1"/>
</dbReference>
<evidence type="ECO:0000256" key="6">
    <source>
        <dbReference type="ARBA" id="ARBA00023242"/>
    </source>
</evidence>
<dbReference type="GO" id="GO:0005634">
    <property type="term" value="C:nucleus"/>
    <property type="evidence" value="ECO:0007669"/>
    <property type="project" value="UniProtKB-SubCell"/>
</dbReference>
<keyword evidence="11" id="KW-1185">Reference proteome</keyword>
<dbReference type="Pfam" id="PF12796">
    <property type="entry name" value="Ank_2"/>
    <property type="match status" value="1"/>
</dbReference>
<keyword evidence="3" id="KW-0053">Apoptosis</keyword>
<keyword evidence="6" id="KW-0539">Nucleus</keyword>
<feature type="repeat" description="ANK" evidence="7">
    <location>
        <begin position="220"/>
        <end position="252"/>
    </location>
</feature>
<dbReference type="GO" id="GO:0006915">
    <property type="term" value="P:apoptotic process"/>
    <property type="evidence" value="ECO:0007669"/>
    <property type="project" value="UniProtKB-KW"/>
</dbReference>
<sequence length="377" mass="43263">MLEYIKSNKITKIDNQIKETNDNGDEYSETTGYTDRSYDWDSLNYDDISNNVIPQEGTFSNIIIPKYCDKININKKLNKFENRIECKHEKIDSINIGQILKTSGNNVQDSNDTENFNYEIIMEKDANILPCIKNNKLNFKNINQPKNDVRVKFISKDIVVDAIIEGEIDLVKKLSNEIEITKEVNIDGITALHHAAFSADAEMVQFLIKLGCNVNALDVDAWTPLHCAASCDHYEISKLLVCHGASIFARTVTDNQTTKQKCEIKSEFSTCFDFLTKCEKSIRSAEKSEYYVAFNFKSENNYELSVNASDRIVINTNLTHQDDQYWIHVTLIKTNNSGFIPLSHVSIIQILIKMPKEKYFNEREKSLIDIIVNEDHI</sequence>
<evidence type="ECO:0000256" key="5">
    <source>
        <dbReference type="ARBA" id="ARBA00023043"/>
    </source>
</evidence>
<comment type="subcellular location">
    <subcellularLocation>
        <location evidence="1">Nucleus</location>
    </subcellularLocation>
</comment>
<protein>
    <recommendedName>
        <fullName evidence="9">SH3 domain-containing protein</fullName>
    </recommendedName>
</protein>
<dbReference type="PROSITE" id="PS50002">
    <property type="entry name" value="SH3"/>
    <property type="match status" value="1"/>
</dbReference>
<keyword evidence="4" id="KW-0677">Repeat</keyword>
<dbReference type="InterPro" id="IPR002110">
    <property type="entry name" value="Ankyrin_rpt"/>
</dbReference>
<reference evidence="10 11" key="1">
    <citation type="submission" date="2016-04" db="EMBL/GenBank/DDBJ databases">
        <title>The genome of Intoshia linei affirms orthonectids as highly simplified spiralians.</title>
        <authorList>
            <person name="Mikhailov K.V."/>
            <person name="Slusarev G.S."/>
            <person name="Nikitin M.A."/>
            <person name="Logacheva M.D."/>
            <person name="Penin A."/>
            <person name="Aleoshin V."/>
            <person name="Panchin Y.V."/>
        </authorList>
    </citation>
    <scope>NUCLEOTIDE SEQUENCE [LARGE SCALE GENOMIC DNA]</scope>
    <source>
        <strain evidence="10">Intl2013</strain>
        <tissue evidence="10">Whole animal</tissue>
    </source>
</reference>
<dbReference type="SUPFAM" id="SSF50044">
    <property type="entry name" value="SH3-domain"/>
    <property type="match status" value="1"/>
</dbReference>
<evidence type="ECO:0000259" key="9">
    <source>
        <dbReference type="PROSITE" id="PS50002"/>
    </source>
</evidence>
<dbReference type="GO" id="GO:0002039">
    <property type="term" value="F:p53 binding"/>
    <property type="evidence" value="ECO:0007669"/>
    <property type="project" value="InterPro"/>
</dbReference>
<comment type="caution">
    <text evidence="10">The sequence shown here is derived from an EMBL/GenBank/DDBJ whole genome shotgun (WGS) entry which is preliminary data.</text>
</comment>
<keyword evidence="2 8" id="KW-0728">SH3 domain</keyword>
<feature type="domain" description="SH3" evidence="9">
    <location>
        <begin position="285"/>
        <end position="350"/>
    </location>
</feature>
<evidence type="ECO:0000256" key="2">
    <source>
        <dbReference type="ARBA" id="ARBA00022443"/>
    </source>
</evidence>
<dbReference type="AlphaFoldDB" id="A0A177B0A5"/>
<dbReference type="Proteomes" id="UP000078046">
    <property type="component" value="Unassembled WGS sequence"/>
</dbReference>
<evidence type="ECO:0000256" key="3">
    <source>
        <dbReference type="ARBA" id="ARBA00022703"/>
    </source>
</evidence>